<protein>
    <submittedName>
        <fullName evidence="7">L-2-hydroxyglutarate oxidase</fullName>
        <ecNumber evidence="7">1.1.3.-</ecNumber>
    </submittedName>
</protein>
<organism evidence="7 8">
    <name type="scientific">Arthrobacter ramosus</name>
    <dbReference type="NCBI Taxonomy" id="1672"/>
    <lineage>
        <taxon>Bacteria</taxon>
        <taxon>Bacillati</taxon>
        <taxon>Actinomycetota</taxon>
        <taxon>Actinomycetes</taxon>
        <taxon>Micrococcales</taxon>
        <taxon>Micrococcaceae</taxon>
        <taxon>Arthrobacter</taxon>
    </lineage>
</organism>
<dbReference type="NCBIfam" id="NF008726">
    <property type="entry name" value="PRK11728.1"/>
    <property type="match status" value="1"/>
</dbReference>
<keyword evidence="3" id="KW-0274">FAD</keyword>
<dbReference type="Proteomes" id="UP001589702">
    <property type="component" value="Unassembled WGS sequence"/>
</dbReference>
<feature type="domain" description="FAD dependent oxidoreductase" evidence="6">
    <location>
        <begin position="17"/>
        <end position="402"/>
    </location>
</feature>
<dbReference type="PANTHER" id="PTHR43104">
    <property type="entry name" value="L-2-HYDROXYGLUTARATE DEHYDROGENASE, MITOCHONDRIAL"/>
    <property type="match status" value="1"/>
</dbReference>
<dbReference type="InterPro" id="IPR006076">
    <property type="entry name" value="FAD-dep_OxRdtase"/>
</dbReference>
<reference evidence="7 8" key="1">
    <citation type="submission" date="2024-09" db="EMBL/GenBank/DDBJ databases">
        <authorList>
            <person name="Sun Q."/>
            <person name="Mori K."/>
        </authorList>
    </citation>
    <scope>NUCLEOTIDE SEQUENCE [LARGE SCALE GENOMIC DNA]</scope>
    <source>
        <strain evidence="7 8">JCM 1334</strain>
    </source>
</reference>
<evidence type="ECO:0000256" key="5">
    <source>
        <dbReference type="ARBA" id="ARBA00037941"/>
    </source>
</evidence>
<keyword evidence="2" id="KW-0285">Flavoprotein</keyword>
<evidence type="ECO:0000313" key="8">
    <source>
        <dbReference type="Proteomes" id="UP001589702"/>
    </source>
</evidence>
<gene>
    <name evidence="7" type="primary">lhgO</name>
    <name evidence="7" type="ORF">ACFFP1_20865</name>
</gene>
<evidence type="ECO:0000259" key="6">
    <source>
        <dbReference type="Pfam" id="PF01266"/>
    </source>
</evidence>
<comment type="similarity">
    <text evidence="5">Belongs to the L2HGDH family.</text>
</comment>
<dbReference type="EC" id="1.1.3.-" evidence="7"/>
<dbReference type="Pfam" id="PF01266">
    <property type="entry name" value="DAO"/>
    <property type="match status" value="1"/>
</dbReference>
<dbReference type="GO" id="GO:0016491">
    <property type="term" value="F:oxidoreductase activity"/>
    <property type="evidence" value="ECO:0007669"/>
    <property type="project" value="UniProtKB-KW"/>
</dbReference>
<keyword evidence="4 7" id="KW-0560">Oxidoreductase</keyword>
<dbReference type="Gene3D" id="3.30.9.10">
    <property type="entry name" value="D-Amino Acid Oxidase, subunit A, domain 2"/>
    <property type="match status" value="1"/>
</dbReference>
<dbReference type="Gene3D" id="3.50.50.60">
    <property type="entry name" value="FAD/NAD(P)-binding domain"/>
    <property type="match status" value="1"/>
</dbReference>
<proteinExistence type="inferred from homology"/>
<sequence length="412" mass="45033">MMTEPAARGKAVKQKTVAVIGGGIVGLAVAERVCRTYPGVKVIVFEKESSVAQHQTGHNSGVVHAGLYYKPGSLKAQLTLKGRELLQAFCDEEGLQYLELGKLIVATEQHELPELDEIERRALANGVPDLQRVSRERIAEIEPHITAIDGVYSPHTASVDYVAISQALARRVTAAGGEVRLSAEVEGISETSMGVQIRTNSESFNFDSVIVCAGLHGDHLMRLAGRTDEMRMIPFRGEYFKLSTAAATKINGMVYPVPDPAYPFLGVHLTRGVDDEVHVGPNAVLAFAIEGYRKSDISIPSLARTLTWPGFWYLAKDNWRMGAVEMATSFWKRAYLKQVRRYLPDLSAGDLTRDAAGVRAQGLGRKGELIDDFVFEQAGRILFVRNAPSPAATSSLAIAEHILESANLEQYV</sequence>
<accession>A0ABV5Y756</accession>
<dbReference type="PANTHER" id="PTHR43104:SF2">
    <property type="entry name" value="L-2-HYDROXYGLUTARATE DEHYDROGENASE, MITOCHONDRIAL"/>
    <property type="match status" value="1"/>
</dbReference>
<evidence type="ECO:0000256" key="4">
    <source>
        <dbReference type="ARBA" id="ARBA00023002"/>
    </source>
</evidence>
<dbReference type="InterPro" id="IPR036188">
    <property type="entry name" value="FAD/NAD-bd_sf"/>
</dbReference>
<evidence type="ECO:0000256" key="1">
    <source>
        <dbReference type="ARBA" id="ARBA00001974"/>
    </source>
</evidence>
<evidence type="ECO:0000313" key="7">
    <source>
        <dbReference type="EMBL" id="MFB9821930.1"/>
    </source>
</evidence>
<dbReference type="SUPFAM" id="SSF51905">
    <property type="entry name" value="FAD/NAD(P)-binding domain"/>
    <property type="match status" value="1"/>
</dbReference>
<dbReference type="RefSeq" id="WP_234750445.1">
    <property type="nucleotide sequence ID" value="NZ_BAAAWN010000001.1"/>
</dbReference>
<comment type="caution">
    <text evidence="7">The sequence shown here is derived from an EMBL/GenBank/DDBJ whole genome shotgun (WGS) entry which is preliminary data.</text>
</comment>
<keyword evidence="8" id="KW-1185">Reference proteome</keyword>
<comment type="cofactor">
    <cofactor evidence="1">
        <name>FAD</name>
        <dbReference type="ChEBI" id="CHEBI:57692"/>
    </cofactor>
</comment>
<dbReference type="EMBL" id="JBHMBC010000039">
    <property type="protein sequence ID" value="MFB9821930.1"/>
    <property type="molecule type" value="Genomic_DNA"/>
</dbReference>
<evidence type="ECO:0000256" key="2">
    <source>
        <dbReference type="ARBA" id="ARBA00022630"/>
    </source>
</evidence>
<name>A0ABV5Y756_ARTRM</name>
<evidence type="ECO:0000256" key="3">
    <source>
        <dbReference type="ARBA" id="ARBA00022827"/>
    </source>
</evidence>